<reference evidence="1" key="2">
    <citation type="journal article" date="2015" name="Fish Shellfish Immunol.">
        <title>Early steps in the European eel (Anguilla anguilla)-Vibrio vulnificus interaction in the gills: Role of the RtxA13 toxin.</title>
        <authorList>
            <person name="Callol A."/>
            <person name="Pajuelo D."/>
            <person name="Ebbesson L."/>
            <person name="Teles M."/>
            <person name="MacKenzie S."/>
            <person name="Amaro C."/>
        </authorList>
    </citation>
    <scope>NUCLEOTIDE SEQUENCE</scope>
</reference>
<accession>A0A0E9X5F0</accession>
<dbReference type="EMBL" id="GBXM01010773">
    <property type="protein sequence ID" value="JAH97804.1"/>
    <property type="molecule type" value="Transcribed_RNA"/>
</dbReference>
<sequence length="81" mass="9568">MHTYKNYGPMNIITKCYFQQFEIWGKKAHRHKLNAIQAISRTFNITGLSLRLICQGAQTHTILFLSELYKWFPPKHNHGHV</sequence>
<dbReference type="AlphaFoldDB" id="A0A0E9X5F0"/>
<evidence type="ECO:0000313" key="1">
    <source>
        <dbReference type="EMBL" id="JAH97804.1"/>
    </source>
</evidence>
<protein>
    <submittedName>
        <fullName evidence="1">Uncharacterized protein</fullName>
    </submittedName>
</protein>
<reference evidence="1" key="1">
    <citation type="submission" date="2014-11" db="EMBL/GenBank/DDBJ databases">
        <authorList>
            <person name="Amaro Gonzalez C."/>
        </authorList>
    </citation>
    <scope>NUCLEOTIDE SEQUENCE</scope>
</reference>
<proteinExistence type="predicted"/>
<organism evidence="1">
    <name type="scientific">Anguilla anguilla</name>
    <name type="common">European freshwater eel</name>
    <name type="synonym">Muraena anguilla</name>
    <dbReference type="NCBI Taxonomy" id="7936"/>
    <lineage>
        <taxon>Eukaryota</taxon>
        <taxon>Metazoa</taxon>
        <taxon>Chordata</taxon>
        <taxon>Craniata</taxon>
        <taxon>Vertebrata</taxon>
        <taxon>Euteleostomi</taxon>
        <taxon>Actinopterygii</taxon>
        <taxon>Neopterygii</taxon>
        <taxon>Teleostei</taxon>
        <taxon>Anguilliformes</taxon>
        <taxon>Anguillidae</taxon>
        <taxon>Anguilla</taxon>
    </lineage>
</organism>
<name>A0A0E9X5F0_ANGAN</name>